<name>A0ACC2C168_DIPCM</name>
<organism evidence="1 2">
    <name type="scientific">Diphasiastrum complanatum</name>
    <name type="common">Issler's clubmoss</name>
    <name type="synonym">Lycopodium complanatum</name>
    <dbReference type="NCBI Taxonomy" id="34168"/>
    <lineage>
        <taxon>Eukaryota</taxon>
        <taxon>Viridiplantae</taxon>
        <taxon>Streptophyta</taxon>
        <taxon>Embryophyta</taxon>
        <taxon>Tracheophyta</taxon>
        <taxon>Lycopodiopsida</taxon>
        <taxon>Lycopodiales</taxon>
        <taxon>Lycopodiaceae</taxon>
        <taxon>Lycopodioideae</taxon>
        <taxon>Diphasiastrum</taxon>
    </lineage>
</organism>
<evidence type="ECO:0000313" key="1">
    <source>
        <dbReference type="EMBL" id="KAJ7535759.1"/>
    </source>
</evidence>
<protein>
    <submittedName>
        <fullName evidence="1">Uncharacterized protein</fullName>
    </submittedName>
</protein>
<proteinExistence type="predicted"/>
<keyword evidence="2" id="KW-1185">Reference proteome</keyword>
<comment type="caution">
    <text evidence="1">The sequence shown here is derived from an EMBL/GenBank/DDBJ whole genome shotgun (WGS) entry which is preliminary data.</text>
</comment>
<dbReference type="Proteomes" id="UP001162992">
    <property type="component" value="Chromosome 12"/>
</dbReference>
<dbReference type="EMBL" id="CM055103">
    <property type="protein sequence ID" value="KAJ7535759.1"/>
    <property type="molecule type" value="Genomic_DNA"/>
</dbReference>
<evidence type="ECO:0000313" key="2">
    <source>
        <dbReference type="Proteomes" id="UP001162992"/>
    </source>
</evidence>
<gene>
    <name evidence="1" type="ORF">O6H91_12G044900</name>
</gene>
<accession>A0ACC2C168</accession>
<sequence length="2047" mass="226108">MLTRNRGNIRNFSNNTLKDSVKTISRHTSKCSESFPNSLHLRPVLPGEVAWTEVSPEEREGLIEKPSLDGRGYKRYRSSLFDRRTSSVQNETTGSIKQCLSVSRSTIEQSNGDSKQAEINIENLPFNGSRKRNGTEDPMDVYSGDARRSCWQVDETRRLKWRESNANEHELTVWVDRLRRRPQSHMSTKVKQRQVEIKMQDDASNAGCKVGEKRSLDRREGLEHKHCSIGEECGNDASPWGSWTRRVKRKSRSRARHSSAKVLGRASWVTSEPFSSDPLNNKIKSYHPYHHQWTESVATKTDSTSYNNHRTQKENANFGIHPHKEVDGDRRSPTKAEGRFPSPILKTNLGATISDCSEGHKTVFLNESGGQLSDSRCKDLLQLSKADEFCDIVLESVNHSSIEKDKDGFRCSSTLTGYGVSFQTSNSRKKVRRDASEGSDSHVPKQASLKLEECVRVEGPPTSGVFTNGQHTNSNFSSDKADEIGLSDIFTKPSLLAGRKCGLCGGGSNGELPKEMVLGLGSFDDIKERDNSAVGSHTVQNTAAMQKSGWLGKLLGPLSDHIGVAGVWVHQQCAIWSPEVYFLGVGRLKNVQAALRRGRHLKCSRCSQPGATIGCRVDRCSRTYHLPCARLEGCSFDHKKYLMACVDHLHLFRCRRNKDPRSGPHTSQGRHNYLKGESNSNRSWPNVISNASADFSFLVKDVKDEDKWLENAGEDEEFLKRERKRLQRDLARLAPIILGGSFESATNAEGWESVAGLQDVVECLKEMVILPLLYPGSFKSLGILPPRGVLLHGHPGTGKTHVVRALAGACARGKQKVAYFSRKGADCLGKYVGDSERQLRLLFQMAEQYQPSIIFFDEIDGLAPKRSQHQDQTHCSVVSTLLALMDGLKPRGSVVVIGATNRPDALDPALRRPGRFDREVYFPLPSIEDRAAILTLHTKKWANKPSHKVIWEVANLTSGFAGADLQALCTQAAMTALKRFCPLKELLDSVGKQTKICELQALPDVQVKAVDWAAALVKGSPPCSRRMANIAFSEVSVAPLPKHVVPVLLQPLVQILLCLDFDGRFLLPPVLTRTVCLAKVALRHASVKAVNSTDSSLLSHLNEYCSKMSVARGLEHALIQGGLIADVHKVLPTEECPLPTRNHPFGSCETTQKAAKSCELIDSVSGCAIDLAEGEQFEPGKQKWKASKFRVLITGGFGHGQNLLASCLLHGFEGAAQLRLLSLHTMIQAGCGDAEQGIIHIVGEAKSVAPCVIFMSLLDSWAVKRLPSEELQELNYTAKSNTSVLHKQNYCGSESWTDAAERLDEGSLMVTTLWNILLQQLQMLPHHVPLMILATSAVSKHKLPHEILEFFGHSEDPQAVKWHTVPCMCLQLPTYEHYAEVFDRASQNLSEKLAKHFVDSVKHKLKEVNESLRAKEGSSPKAVKSEFGDDLPKALNEHGSFTGDLSLKEGSAEKKRPLVQESPSGVDDTIIECSSLALKPVTSFQKYQATKNLGELHGCREKAILKFDYSSSLCAEQKALSTAIRLCGSQLLEYPKFSALRLATKKLKAGPSIALAGLCTTWMGGNTGRYCAGSAKFPAEVFADGSSDSREENKAENLMLWGLIAVGLKACKGLYATASDVAAEVGTIVELLRENIIQRVNSGKDEWQFFHLMRQAAALQDMLSSWVHDIQSLEKAAKASSSVPYGNASCRESLTKHATEVEETSMLPNNLDNLIGGQESKDCTDGGSQPSMLDDTSRSSQGLCLMVSQAHLGGDASEVQPADFQHLGNVLAESNRAGEASKLSRKSAHLEAMPCGGILADSKDCSQNCHNKKHDLRHHNVIFEAANRTSVGPLQCERDSSFFADELGTFNGRKYEYSLQCLEYLKLSIKQVLVSFWEEDGYYNSVEAIHDIIGDFTTMAFSRLRKIEVHLPRNEFGKFVEKVSFLRKTALGERMLTCQCLEKFLHVKAATMKSTSQSSFHCTEDTKSEKCRLNIFVDMDPDCHEGDTDKGARARCTENCFKTEIHASTVDGEVRDCDLHLAGSLCLSPIIDVILSMSMLQTRLKGS</sequence>
<reference evidence="2" key="1">
    <citation type="journal article" date="2024" name="Proc. Natl. Acad. Sci. U.S.A.">
        <title>Extraordinary preservation of gene collinearity over three hundred million years revealed in homosporous lycophytes.</title>
        <authorList>
            <person name="Li C."/>
            <person name="Wickell D."/>
            <person name="Kuo L.Y."/>
            <person name="Chen X."/>
            <person name="Nie B."/>
            <person name="Liao X."/>
            <person name="Peng D."/>
            <person name="Ji J."/>
            <person name="Jenkins J."/>
            <person name="Williams M."/>
            <person name="Shu S."/>
            <person name="Plott C."/>
            <person name="Barry K."/>
            <person name="Rajasekar S."/>
            <person name="Grimwood J."/>
            <person name="Han X."/>
            <person name="Sun S."/>
            <person name="Hou Z."/>
            <person name="He W."/>
            <person name="Dai G."/>
            <person name="Sun C."/>
            <person name="Schmutz J."/>
            <person name="Leebens-Mack J.H."/>
            <person name="Li F.W."/>
            <person name="Wang L."/>
        </authorList>
    </citation>
    <scope>NUCLEOTIDE SEQUENCE [LARGE SCALE GENOMIC DNA]</scope>
    <source>
        <strain evidence="2">cv. PW_Plant_1</strain>
    </source>
</reference>